<evidence type="ECO:0000256" key="2">
    <source>
        <dbReference type="SAM" id="MobiDB-lite"/>
    </source>
</evidence>
<gene>
    <name evidence="3" type="ORF">DPMN_194641</name>
</gene>
<evidence type="ECO:0000313" key="3">
    <source>
        <dbReference type="EMBL" id="KAH3689752.1"/>
    </source>
</evidence>
<accession>A0A9D4B591</accession>
<evidence type="ECO:0000313" key="4">
    <source>
        <dbReference type="Proteomes" id="UP000828390"/>
    </source>
</evidence>
<evidence type="ECO:0000256" key="1">
    <source>
        <dbReference type="SAM" id="Coils"/>
    </source>
</evidence>
<feature type="compositionally biased region" description="Low complexity" evidence="2">
    <location>
        <begin position="10"/>
        <end position="25"/>
    </location>
</feature>
<protein>
    <submittedName>
        <fullName evidence="3">Uncharacterized protein</fullName>
    </submittedName>
</protein>
<reference evidence="3" key="1">
    <citation type="journal article" date="2019" name="bioRxiv">
        <title>The Genome of the Zebra Mussel, Dreissena polymorpha: A Resource for Invasive Species Research.</title>
        <authorList>
            <person name="McCartney M.A."/>
            <person name="Auch B."/>
            <person name="Kono T."/>
            <person name="Mallez S."/>
            <person name="Zhang Y."/>
            <person name="Obille A."/>
            <person name="Becker A."/>
            <person name="Abrahante J.E."/>
            <person name="Garbe J."/>
            <person name="Badalamenti J.P."/>
            <person name="Herman A."/>
            <person name="Mangelson H."/>
            <person name="Liachko I."/>
            <person name="Sullivan S."/>
            <person name="Sone E.D."/>
            <person name="Koren S."/>
            <person name="Silverstein K.A.T."/>
            <person name="Beckman K.B."/>
            <person name="Gohl D.M."/>
        </authorList>
    </citation>
    <scope>NUCLEOTIDE SEQUENCE</scope>
    <source>
        <strain evidence="3">Duluth1</strain>
        <tissue evidence="3">Whole animal</tissue>
    </source>
</reference>
<dbReference type="Proteomes" id="UP000828390">
    <property type="component" value="Unassembled WGS sequence"/>
</dbReference>
<organism evidence="3 4">
    <name type="scientific">Dreissena polymorpha</name>
    <name type="common">Zebra mussel</name>
    <name type="synonym">Mytilus polymorpha</name>
    <dbReference type="NCBI Taxonomy" id="45954"/>
    <lineage>
        <taxon>Eukaryota</taxon>
        <taxon>Metazoa</taxon>
        <taxon>Spiralia</taxon>
        <taxon>Lophotrochozoa</taxon>
        <taxon>Mollusca</taxon>
        <taxon>Bivalvia</taxon>
        <taxon>Autobranchia</taxon>
        <taxon>Heteroconchia</taxon>
        <taxon>Euheterodonta</taxon>
        <taxon>Imparidentia</taxon>
        <taxon>Neoheterodontei</taxon>
        <taxon>Myida</taxon>
        <taxon>Dreissenoidea</taxon>
        <taxon>Dreissenidae</taxon>
        <taxon>Dreissena</taxon>
    </lineage>
</organism>
<keyword evidence="4" id="KW-1185">Reference proteome</keyword>
<feature type="coiled-coil region" evidence="1">
    <location>
        <begin position="168"/>
        <end position="202"/>
    </location>
</feature>
<keyword evidence="1" id="KW-0175">Coiled coil</keyword>
<proteinExistence type="predicted"/>
<name>A0A9D4B591_DREPO</name>
<feature type="region of interest" description="Disordered" evidence="2">
    <location>
        <begin position="1"/>
        <end position="36"/>
    </location>
</feature>
<sequence>MGKTRKRKNSSNGSNTSSSSKGQNKVAKNKCSSVGTKDLTNDMLSETCNANFRVSDAIHGAHSVLFSDSGMYNSVFVPSEGEAGNGAEGSTLSQVSQPPYSEIMSFLTSMEQVMNNKFASINKKLETLDKLETKVNGVESELCKLWNIVQEKNKKIQSETLNKIAENVSSLEFALAESQNAISQLQQENFELSETLNYMQAQSMRNN</sequence>
<comment type="caution">
    <text evidence="3">The sequence shown here is derived from an EMBL/GenBank/DDBJ whole genome shotgun (WGS) entry which is preliminary data.</text>
</comment>
<dbReference type="AlphaFoldDB" id="A0A9D4B591"/>
<dbReference type="EMBL" id="JAIWYP010000097">
    <property type="protein sequence ID" value="KAH3689752.1"/>
    <property type="molecule type" value="Genomic_DNA"/>
</dbReference>
<reference evidence="3" key="2">
    <citation type="submission" date="2020-11" db="EMBL/GenBank/DDBJ databases">
        <authorList>
            <person name="McCartney M.A."/>
            <person name="Auch B."/>
            <person name="Kono T."/>
            <person name="Mallez S."/>
            <person name="Becker A."/>
            <person name="Gohl D.M."/>
            <person name="Silverstein K.A.T."/>
            <person name="Koren S."/>
            <person name="Bechman K.B."/>
            <person name="Herman A."/>
            <person name="Abrahante J.E."/>
            <person name="Garbe J."/>
        </authorList>
    </citation>
    <scope>NUCLEOTIDE SEQUENCE</scope>
    <source>
        <strain evidence="3">Duluth1</strain>
        <tissue evidence="3">Whole animal</tissue>
    </source>
</reference>